<dbReference type="AlphaFoldDB" id="A0A4Q5M3F7"/>
<organism evidence="1 2">
    <name type="scientific">Emticicia agri</name>
    <dbReference type="NCBI Taxonomy" id="2492393"/>
    <lineage>
        <taxon>Bacteria</taxon>
        <taxon>Pseudomonadati</taxon>
        <taxon>Bacteroidota</taxon>
        <taxon>Cytophagia</taxon>
        <taxon>Cytophagales</taxon>
        <taxon>Leadbetterellaceae</taxon>
        <taxon>Emticicia</taxon>
    </lineage>
</organism>
<dbReference type="PANTHER" id="PTHR36452:SF1">
    <property type="entry name" value="DUF2461 DOMAIN-CONTAINING PROTEIN"/>
    <property type="match status" value="1"/>
</dbReference>
<reference evidence="1 2" key="1">
    <citation type="submission" date="2019-02" db="EMBL/GenBank/DDBJ databases">
        <title>Bacterial novel species Emticicia sp. 17J42-9 isolated from soil.</title>
        <authorList>
            <person name="Jung H.-Y."/>
        </authorList>
    </citation>
    <scope>NUCLEOTIDE SEQUENCE [LARGE SCALE GENOMIC DNA]</scope>
    <source>
        <strain evidence="1 2">17J42-9</strain>
    </source>
</reference>
<name>A0A4Q5M3F7_9BACT</name>
<comment type="caution">
    <text evidence="1">The sequence shown here is derived from an EMBL/GenBank/DDBJ whole genome shotgun (WGS) entry which is preliminary data.</text>
</comment>
<dbReference type="InterPro" id="IPR015996">
    <property type="entry name" value="UCP028451"/>
</dbReference>
<protein>
    <submittedName>
        <fullName evidence="1">DUF2461 domain-containing protein</fullName>
    </submittedName>
</protein>
<dbReference type="Proteomes" id="UP000293162">
    <property type="component" value="Unassembled WGS sequence"/>
</dbReference>
<dbReference type="PANTHER" id="PTHR36452">
    <property type="entry name" value="CHROMOSOME 12, WHOLE GENOME SHOTGUN SEQUENCE"/>
    <property type="match status" value="1"/>
</dbReference>
<gene>
    <name evidence="1" type="ORF">EWM59_05465</name>
</gene>
<dbReference type="Pfam" id="PF09365">
    <property type="entry name" value="DUF2461"/>
    <property type="match status" value="1"/>
</dbReference>
<proteinExistence type="predicted"/>
<dbReference type="RefSeq" id="WP_130019934.1">
    <property type="nucleotide sequence ID" value="NZ_SEWF01000006.1"/>
</dbReference>
<dbReference type="EMBL" id="SEWF01000006">
    <property type="protein sequence ID" value="RYU96599.1"/>
    <property type="molecule type" value="Genomic_DNA"/>
</dbReference>
<accession>A0A4Q5M3F7</accession>
<evidence type="ECO:0000313" key="2">
    <source>
        <dbReference type="Proteomes" id="UP000293162"/>
    </source>
</evidence>
<dbReference type="InterPro" id="IPR012808">
    <property type="entry name" value="CHP02453"/>
</dbReference>
<dbReference type="NCBIfam" id="TIGR02453">
    <property type="entry name" value="TIGR02453 family protein"/>
    <property type="match status" value="1"/>
</dbReference>
<evidence type="ECO:0000313" key="1">
    <source>
        <dbReference type="EMBL" id="RYU96599.1"/>
    </source>
</evidence>
<dbReference type="PIRSF" id="PIRSF028451">
    <property type="entry name" value="UCP028451"/>
    <property type="match status" value="1"/>
</dbReference>
<keyword evidence="2" id="KW-1185">Reference proteome</keyword>
<dbReference type="OrthoDB" id="9794241at2"/>
<sequence>MIHAPTLQFLEDLKANNNKPWFDANRRTYETAKQNFGEVVAQLIKGIGKFDKAIEESNLQVKDCIFRINRDVRFSKDKSPYKTNFGAWFNAGGKKVHGAGYYFHIDAKECFFAGGVWMPENADLKKIRDEIDYNYEEIKAIIDAAPFRKYFPNGLDREAATTRPPKGYDESNPAIELLKLKSFTVSQSFPATKVLSQGFIEEILAGFEAMYPYVQFLNRAIRG</sequence>